<name>A0AAJ0QT56_ACIBA</name>
<protein>
    <submittedName>
        <fullName evidence="1">Uncharacterized protein</fullName>
    </submittedName>
</protein>
<evidence type="ECO:0000313" key="1">
    <source>
        <dbReference type="EMBL" id="KZA06311.1"/>
    </source>
</evidence>
<dbReference type="Proteomes" id="UP000076296">
    <property type="component" value="Unassembled WGS sequence"/>
</dbReference>
<comment type="caution">
    <text evidence="1">The sequence shown here is derived from an EMBL/GenBank/DDBJ whole genome shotgun (WGS) entry which is preliminary data.</text>
</comment>
<sequence>MGLLEGVDNIPGDTPAVGHLLAATTRPVPDGGQLVGLVGGRHIGLGLGGGLLAAVDLAGGFDEAGEGLFQLLVGGVDEVDLVGLALDGESARLCALVSRDVIH</sequence>
<dbReference type="EMBL" id="LRDT01000103">
    <property type="protein sequence ID" value="KZA06311.1"/>
    <property type="molecule type" value="Genomic_DNA"/>
</dbReference>
<organism evidence="1 2">
    <name type="scientific">Acinetobacter baumannii</name>
    <dbReference type="NCBI Taxonomy" id="470"/>
    <lineage>
        <taxon>Bacteria</taxon>
        <taxon>Pseudomonadati</taxon>
        <taxon>Pseudomonadota</taxon>
        <taxon>Gammaproteobacteria</taxon>
        <taxon>Moraxellales</taxon>
        <taxon>Moraxellaceae</taxon>
        <taxon>Acinetobacter</taxon>
        <taxon>Acinetobacter calcoaceticus/baumannii complex</taxon>
    </lineage>
</organism>
<dbReference type="AlphaFoldDB" id="A0AAJ0QT56"/>
<accession>A0AAJ0QT56</accession>
<proteinExistence type="predicted"/>
<gene>
    <name evidence="1" type="ORF">LV35_04264</name>
</gene>
<reference evidence="1 2" key="1">
    <citation type="submission" date="2016-01" db="EMBL/GenBank/DDBJ databases">
        <title>Draft sequences of Acinetobacter baumannii isolates from wounded military personnel.</title>
        <authorList>
            <person name="Arivett B.A."/>
            <person name="Fiester S.E."/>
            <person name="Ream D.C."/>
            <person name="Actis L.A."/>
        </authorList>
    </citation>
    <scope>NUCLEOTIDE SEQUENCE [LARGE SCALE GENOMIC DNA]</scope>
    <source>
        <strain evidence="1 2">AB2828</strain>
    </source>
</reference>
<evidence type="ECO:0000313" key="2">
    <source>
        <dbReference type="Proteomes" id="UP000076296"/>
    </source>
</evidence>